<keyword evidence="2" id="KW-0472">Membrane</keyword>
<keyword evidence="2" id="KW-0812">Transmembrane</keyword>
<reference evidence="4" key="1">
    <citation type="journal article" date="2019" name="Int. J. Syst. Evol. Microbiol.">
        <title>The Global Catalogue of Microorganisms (GCM) 10K type strain sequencing project: providing services to taxonomists for standard genome sequencing and annotation.</title>
        <authorList>
            <consortium name="The Broad Institute Genomics Platform"/>
            <consortium name="The Broad Institute Genome Sequencing Center for Infectious Disease"/>
            <person name="Wu L."/>
            <person name="Ma J."/>
        </authorList>
    </citation>
    <scope>NUCLEOTIDE SEQUENCE [LARGE SCALE GENOMIC DNA]</scope>
    <source>
        <strain evidence="4">CGMCC 1.16225</strain>
    </source>
</reference>
<feature type="transmembrane region" description="Helical" evidence="2">
    <location>
        <begin position="98"/>
        <end position="123"/>
    </location>
</feature>
<comment type="caution">
    <text evidence="3">The sequence shown here is derived from an EMBL/GenBank/DDBJ whole genome shotgun (WGS) entry which is preliminary data.</text>
</comment>
<keyword evidence="4" id="KW-1185">Reference proteome</keyword>
<feature type="coiled-coil region" evidence="1">
    <location>
        <begin position="36"/>
        <end position="97"/>
    </location>
</feature>
<feature type="transmembrane region" description="Helical" evidence="2">
    <location>
        <begin position="12"/>
        <end position="30"/>
    </location>
</feature>
<evidence type="ECO:0000313" key="4">
    <source>
        <dbReference type="Proteomes" id="UP001597405"/>
    </source>
</evidence>
<evidence type="ECO:0000256" key="1">
    <source>
        <dbReference type="SAM" id="Coils"/>
    </source>
</evidence>
<name>A0ABW4UKZ2_9HYPH</name>
<dbReference type="EMBL" id="JBHUGZ010000024">
    <property type="protein sequence ID" value="MFD1986981.1"/>
    <property type="molecule type" value="Genomic_DNA"/>
</dbReference>
<sequence length="305" mass="33492">MFFSNRGRFHSIVTAAIAVAIVVIALKATWEVAVSNAEYSQEAEQATKEYADRTQESIASTCRDRDIPAFAKCVDEIVKATEEAKTAQRDLAAQRSMALWALGMLWATVASIAVTGIGIYFVWRTLDANTDAVEQARVANQIARDANEAQLRAYLLVKTIHAEYAFSATGEIVGVAIKLVVQNGGQTPAMNVGHNVRLSETFLGDPPEDLGQAKSVPVILDMQLHRVADAAPHGEIVVVDKTIPINMFDSFERKNGLSCNLHCHLQYKPVVSKDVKHLILNYWIRRDGSRGICLRVSRSGPNETT</sequence>
<evidence type="ECO:0000313" key="3">
    <source>
        <dbReference type="EMBL" id="MFD1986981.1"/>
    </source>
</evidence>
<keyword evidence="2" id="KW-1133">Transmembrane helix</keyword>
<protein>
    <submittedName>
        <fullName evidence="3">Uncharacterized protein</fullName>
    </submittedName>
</protein>
<dbReference type="Proteomes" id="UP001597405">
    <property type="component" value="Unassembled WGS sequence"/>
</dbReference>
<keyword evidence="1" id="KW-0175">Coiled coil</keyword>
<gene>
    <name evidence="3" type="ORF">ACFSOZ_31595</name>
</gene>
<organism evidence="3 4">
    <name type="scientific">Mesorhizobium newzealandense</name>
    <dbReference type="NCBI Taxonomy" id="1300302"/>
    <lineage>
        <taxon>Bacteria</taxon>
        <taxon>Pseudomonadati</taxon>
        <taxon>Pseudomonadota</taxon>
        <taxon>Alphaproteobacteria</taxon>
        <taxon>Hyphomicrobiales</taxon>
        <taxon>Phyllobacteriaceae</taxon>
        <taxon>Mesorhizobium</taxon>
    </lineage>
</organism>
<evidence type="ECO:0000256" key="2">
    <source>
        <dbReference type="SAM" id="Phobius"/>
    </source>
</evidence>
<dbReference type="RefSeq" id="WP_379104631.1">
    <property type="nucleotide sequence ID" value="NZ_JBHUGZ010000024.1"/>
</dbReference>
<proteinExistence type="predicted"/>
<accession>A0ABW4UKZ2</accession>